<evidence type="ECO:0000256" key="10">
    <source>
        <dbReference type="SAM" id="Phobius"/>
    </source>
</evidence>
<feature type="transmembrane region" description="Helical" evidence="10">
    <location>
        <begin position="21"/>
        <end position="40"/>
    </location>
</feature>
<evidence type="ECO:0000256" key="6">
    <source>
        <dbReference type="ARBA" id="ARBA00022989"/>
    </source>
</evidence>
<gene>
    <name evidence="13" type="primary">czcD</name>
    <name evidence="13" type="ORF">ENSA5_24230</name>
</gene>
<keyword evidence="5" id="KW-0864">Zinc transport</keyword>
<dbReference type="GO" id="GO:0005886">
    <property type="term" value="C:plasma membrane"/>
    <property type="evidence" value="ECO:0007669"/>
    <property type="project" value="TreeGrafter"/>
</dbReference>
<feature type="compositionally biased region" description="Basic and acidic residues" evidence="9">
    <location>
        <begin position="155"/>
        <end position="175"/>
    </location>
</feature>
<dbReference type="SUPFAM" id="SSF161111">
    <property type="entry name" value="Cation efflux protein transmembrane domain-like"/>
    <property type="match status" value="1"/>
</dbReference>
<sequence length="327" mass="34367">MNHDHDHRPAPSPEHARALDRAFAVGVLLNAGYVVAEFGYGVAADSVALLADAAHNLGDVLGLLIAWGAAWLARRAPGGQRTYGLRKSTVLAALANALLLIALTGGLVWETIGRLVAPPEPAALTMMIVAGVGVVINTLSAVILLRSGHGHAHGHSGDHGHGHGHEHGHGHAHGHGEDLNLRGAFLHMAADAAVSAGVVLTGALMLTTSWGWLDPVVSLVIALVIFAGTWSLLREALDLALDAAPKHIDVNDIRSFLDERPGVIEVHDLHVWAIGTREVALTAHLVVDGPAGELVPSIERELVERFGIGHTTLQLEPAGERPCPQRC</sequence>
<organism evidence="13 14">
    <name type="scientific">Enhygromyxa salina</name>
    <dbReference type="NCBI Taxonomy" id="215803"/>
    <lineage>
        <taxon>Bacteria</taxon>
        <taxon>Pseudomonadati</taxon>
        <taxon>Myxococcota</taxon>
        <taxon>Polyangia</taxon>
        <taxon>Nannocystales</taxon>
        <taxon>Nannocystaceae</taxon>
        <taxon>Enhygromyxa</taxon>
    </lineage>
</organism>
<accession>A0A2S9YBA1</accession>
<evidence type="ECO:0000256" key="1">
    <source>
        <dbReference type="ARBA" id="ARBA00004141"/>
    </source>
</evidence>
<feature type="domain" description="Cation efflux protein cytoplasmic" evidence="12">
    <location>
        <begin position="245"/>
        <end position="317"/>
    </location>
</feature>
<dbReference type="Pfam" id="PF16916">
    <property type="entry name" value="ZT_dimer"/>
    <property type="match status" value="1"/>
</dbReference>
<keyword evidence="3" id="KW-0813">Transport</keyword>
<dbReference type="InterPro" id="IPR036837">
    <property type="entry name" value="Cation_efflux_CTD_sf"/>
</dbReference>
<keyword evidence="14" id="KW-1185">Reference proteome</keyword>
<feature type="transmembrane region" description="Helical" evidence="10">
    <location>
        <begin position="184"/>
        <end position="206"/>
    </location>
</feature>
<proteinExistence type="inferred from homology"/>
<evidence type="ECO:0000259" key="11">
    <source>
        <dbReference type="Pfam" id="PF01545"/>
    </source>
</evidence>
<dbReference type="EMBL" id="PVNK01000123">
    <property type="protein sequence ID" value="PRQ02332.1"/>
    <property type="molecule type" value="Genomic_DNA"/>
</dbReference>
<dbReference type="SUPFAM" id="SSF160240">
    <property type="entry name" value="Cation efflux protein cytoplasmic domain-like"/>
    <property type="match status" value="1"/>
</dbReference>
<dbReference type="Proteomes" id="UP000237968">
    <property type="component" value="Unassembled WGS sequence"/>
</dbReference>
<dbReference type="RefSeq" id="WP_106391834.1">
    <property type="nucleotide sequence ID" value="NZ_PVNK01000123.1"/>
</dbReference>
<evidence type="ECO:0000313" key="14">
    <source>
        <dbReference type="Proteomes" id="UP000237968"/>
    </source>
</evidence>
<evidence type="ECO:0000256" key="3">
    <source>
        <dbReference type="ARBA" id="ARBA00022448"/>
    </source>
</evidence>
<feature type="region of interest" description="Disordered" evidence="9">
    <location>
        <begin position="150"/>
        <end position="175"/>
    </location>
</feature>
<evidence type="ECO:0000256" key="9">
    <source>
        <dbReference type="SAM" id="MobiDB-lite"/>
    </source>
</evidence>
<feature type="domain" description="Cation efflux protein transmembrane" evidence="11">
    <location>
        <begin position="25"/>
        <end position="238"/>
    </location>
</feature>
<dbReference type="OrthoDB" id="9809646at2"/>
<protein>
    <submittedName>
        <fullName evidence="13">Cadmium, cobalt and zinc/H(+)-K(+) antiporter</fullName>
    </submittedName>
</protein>
<evidence type="ECO:0000313" key="13">
    <source>
        <dbReference type="EMBL" id="PRQ02332.1"/>
    </source>
</evidence>
<keyword evidence="6 10" id="KW-1133">Transmembrane helix</keyword>
<dbReference type="AlphaFoldDB" id="A0A2S9YBA1"/>
<evidence type="ECO:0000259" key="12">
    <source>
        <dbReference type="Pfam" id="PF16916"/>
    </source>
</evidence>
<dbReference type="PANTHER" id="PTHR11562">
    <property type="entry name" value="CATION EFFLUX PROTEIN/ ZINC TRANSPORTER"/>
    <property type="match status" value="1"/>
</dbReference>
<name>A0A2S9YBA1_9BACT</name>
<evidence type="ECO:0000256" key="4">
    <source>
        <dbReference type="ARBA" id="ARBA00022692"/>
    </source>
</evidence>
<keyword evidence="5" id="KW-0862">Zinc</keyword>
<keyword evidence="7" id="KW-0406">Ion transport</keyword>
<reference evidence="13 14" key="1">
    <citation type="submission" date="2018-03" db="EMBL/GenBank/DDBJ databases">
        <title>Draft Genome Sequences of the Obligatory Marine Myxobacteria Enhygromyxa salina SWB005.</title>
        <authorList>
            <person name="Poehlein A."/>
            <person name="Moghaddam J.A."/>
            <person name="Harms H."/>
            <person name="Alanjari M."/>
            <person name="Koenig G.M."/>
            <person name="Daniel R."/>
            <person name="Schaeberle T.F."/>
        </authorList>
    </citation>
    <scope>NUCLEOTIDE SEQUENCE [LARGE SCALE GENOMIC DNA]</scope>
    <source>
        <strain evidence="13 14">SWB005</strain>
    </source>
</reference>
<comment type="similarity">
    <text evidence="2">Belongs to the cation diffusion facilitator (CDF) transporter (TC 2.A.4) family. SLC30A subfamily.</text>
</comment>
<dbReference type="InterPro" id="IPR058533">
    <property type="entry name" value="Cation_efflux_TM"/>
</dbReference>
<keyword evidence="8 10" id="KW-0472">Membrane</keyword>
<dbReference type="InterPro" id="IPR027469">
    <property type="entry name" value="Cation_efflux_TMD_sf"/>
</dbReference>
<dbReference type="Gene3D" id="1.20.1510.10">
    <property type="entry name" value="Cation efflux protein transmembrane domain"/>
    <property type="match status" value="1"/>
</dbReference>
<feature type="transmembrane region" description="Helical" evidence="10">
    <location>
        <begin position="121"/>
        <end position="145"/>
    </location>
</feature>
<comment type="subcellular location">
    <subcellularLocation>
        <location evidence="1">Membrane</location>
        <topology evidence="1">Multi-pass membrane protein</topology>
    </subcellularLocation>
</comment>
<keyword evidence="4 10" id="KW-0812">Transmembrane</keyword>
<feature type="transmembrane region" description="Helical" evidence="10">
    <location>
        <begin position="60"/>
        <end position="77"/>
    </location>
</feature>
<dbReference type="GO" id="GO:0005385">
    <property type="term" value="F:zinc ion transmembrane transporter activity"/>
    <property type="evidence" value="ECO:0007669"/>
    <property type="project" value="TreeGrafter"/>
</dbReference>
<dbReference type="Pfam" id="PF01545">
    <property type="entry name" value="Cation_efflux"/>
    <property type="match status" value="1"/>
</dbReference>
<feature type="transmembrane region" description="Helical" evidence="10">
    <location>
        <begin position="89"/>
        <end position="109"/>
    </location>
</feature>
<comment type="caution">
    <text evidence="13">The sequence shown here is derived from an EMBL/GenBank/DDBJ whole genome shotgun (WGS) entry which is preliminary data.</text>
</comment>
<evidence type="ECO:0000256" key="2">
    <source>
        <dbReference type="ARBA" id="ARBA00008873"/>
    </source>
</evidence>
<dbReference type="InterPro" id="IPR050681">
    <property type="entry name" value="CDF/SLC30A"/>
</dbReference>
<dbReference type="InterPro" id="IPR002524">
    <property type="entry name" value="Cation_efflux"/>
</dbReference>
<feature type="transmembrane region" description="Helical" evidence="10">
    <location>
        <begin position="212"/>
        <end position="233"/>
    </location>
</feature>
<evidence type="ECO:0000256" key="5">
    <source>
        <dbReference type="ARBA" id="ARBA00022906"/>
    </source>
</evidence>
<dbReference type="PANTHER" id="PTHR11562:SF17">
    <property type="entry name" value="RE54080P-RELATED"/>
    <property type="match status" value="1"/>
</dbReference>
<evidence type="ECO:0000256" key="8">
    <source>
        <dbReference type="ARBA" id="ARBA00023136"/>
    </source>
</evidence>
<evidence type="ECO:0000256" key="7">
    <source>
        <dbReference type="ARBA" id="ARBA00023065"/>
    </source>
</evidence>
<dbReference type="InterPro" id="IPR027470">
    <property type="entry name" value="Cation_efflux_CTD"/>
</dbReference>
<dbReference type="NCBIfam" id="TIGR01297">
    <property type="entry name" value="CDF"/>
    <property type="match status" value="1"/>
</dbReference>